<feature type="compositionally biased region" description="Low complexity" evidence="1">
    <location>
        <begin position="79"/>
        <end position="96"/>
    </location>
</feature>
<gene>
    <name evidence="2" type="ORF">PHLGIDRAFT_210719</name>
</gene>
<dbReference type="STRING" id="745531.A0A0C3S4L8"/>
<feature type="compositionally biased region" description="Polar residues" evidence="1">
    <location>
        <begin position="97"/>
        <end position="110"/>
    </location>
</feature>
<feature type="compositionally biased region" description="Low complexity" evidence="1">
    <location>
        <begin position="111"/>
        <end position="127"/>
    </location>
</feature>
<dbReference type="Proteomes" id="UP000053257">
    <property type="component" value="Unassembled WGS sequence"/>
</dbReference>
<dbReference type="EMBL" id="KN840452">
    <property type="protein sequence ID" value="KIP10736.1"/>
    <property type="molecule type" value="Genomic_DNA"/>
</dbReference>
<feature type="region of interest" description="Disordered" evidence="1">
    <location>
        <begin position="1"/>
        <end position="20"/>
    </location>
</feature>
<dbReference type="AlphaFoldDB" id="A0A0C3S4L8"/>
<proteinExistence type="predicted"/>
<name>A0A0C3S4L8_PHLG1</name>
<keyword evidence="3" id="KW-1185">Reference proteome</keyword>
<evidence type="ECO:0000313" key="3">
    <source>
        <dbReference type="Proteomes" id="UP000053257"/>
    </source>
</evidence>
<evidence type="ECO:0000256" key="1">
    <source>
        <dbReference type="SAM" id="MobiDB-lite"/>
    </source>
</evidence>
<dbReference type="HOGENOM" id="CLU_1525715_0_0_1"/>
<accession>A0A0C3S4L8</accession>
<protein>
    <submittedName>
        <fullName evidence="2">Uncharacterized protein</fullName>
    </submittedName>
</protein>
<organism evidence="2 3">
    <name type="scientific">Phlebiopsis gigantea (strain 11061_1 CR5-6)</name>
    <name type="common">White-rot fungus</name>
    <name type="synonym">Peniophora gigantea</name>
    <dbReference type="NCBI Taxonomy" id="745531"/>
    <lineage>
        <taxon>Eukaryota</taxon>
        <taxon>Fungi</taxon>
        <taxon>Dikarya</taxon>
        <taxon>Basidiomycota</taxon>
        <taxon>Agaricomycotina</taxon>
        <taxon>Agaricomycetes</taxon>
        <taxon>Polyporales</taxon>
        <taxon>Phanerochaetaceae</taxon>
        <taxon>Phlebiopsis</taxon>
    </lineage>
</organism>
<evidence type="ECO:0000313" key="2">
    <source>
        <dbReference type="EMBL" id="KIP10736.1"/>
    </source>
</evidence>
<sequence>MALQRPHWSTSASRTSTAFPFNGPSRAHLIGGKAAWSARAFRSGPTYTSMTVSAPTHSTRATPYSLIRYPKQRPTFSLSCTTRSSRTGPTTSPTASVGITTARAASSRGTSGPRKSAGSSSSTVSRRATSRRRTLGRSSSSILARRKSATRLGQTLARAGRGRGHLGGSQNTPTPV</sequence>
<feature type="compositionally biased region" description="Polar residues" evidence="1">
    <location>
        <begin position="7"/>
        <end position="19"/>
    </location>
</feature>
<reference evidence="2 3" key="1">
    <citation type="journal article" date="2014" name="PLoS Genet.">
        <title>Analysis of the Phlebiopsis gigantea genome, transcriptome and secretome provides insight into its pioneer colonization strategies of wood.</title>
        <authorList>
            <person name="Hori C."/>
            <person name="Ishida T."/>
            <person name="Igarashi K."/>
            <person name="Samejima M."/>
            <person name="Suzuki H."/>
            <person name="Master E."/>
            <person name="Ferreira P."/>
            <person name="Ruiz-Duenas F.J."/>
            <person name="Held B."/>
            <person name="Canessa P."/>
            <person name="Larrondo L.F."/>
            <person name="Schmoll M."/>
            <person name="Druzhinina I.S."/>
            <person name="Kubicek C.P."/>
            <person name="Gaskell J.A."/>
            <person name="Kersten P."/>
            <person name="St John F."/>
            <person name="Glasner J."/>
            <person name="Sabat G."/>
            <person name="Splinter BonDurant S."/>
            <person name="Syed K."/>
            <person name="Yadav J."/>
            <person name="Mgbeahuruike A.C."/>
            <person name="Kovalchuk A."/>
            <person name="Asiegbu F.O."/>
            <person name="Lackner G."/>
            <person name="Hoffmeister D."/>
            <person name="Rencoret J."/>
            <person name="Gutierrez A."/>
            <person name="Sun H."/>
            <person name="Lindquist E."/>
            <person name="Barry K."/>
            <person name="Riley R."/>
            <person name="Grigoriev I.V."/>
            <person name="Henrissat B."/>
            <person name="Kues U."/>
            <person name="Berka R.M."/>
            <person name="Martinez A.T."/>
            <person name="Covert S.F."/>
            <person name="Blanchette R.A."/>
            <person name="Cullen D."/>
        </authorList>
    </citation>
    <scope>NUCLEOTIDE SEQUENCE [LARGE SCALE GENOMIC DNA]</scope>
    <source>
        <strain evidence="2 3">11061_1 CR5-6</strain>
    </source>
</reference>
<feature type="region of interest" description="Disordered" evidence="1">
    <location>
        <begin position="75"/>
        <end position="176"/>
    </location>
</feature>